<dbReference type="SUPFAM" id="SSF48498">
    <property type="entry name" value="Tetracyclin repressor-like, C-terminal domain"/>
    <property type="match status" value="1"/>
</dbReference>
<reference evidence="6" key="1">
    <citation type="submission" date="2021-01" db="EMBL/GenBank/DDBJ databases">
        <title>Whole genome shotgun sequence of Verrucosispora sediminis NBRC 107745.</title>
        <authorList>
            <person name="Komaki H."/>
            <person name="Tamura T."/>
        </authorList>
    </citation>
    <scope>NUCLEOTIDE SEQUENCE</scope>
    <source>
        <strain evidence="6">NBRC 107745</strain>
    </source>
</reference>
<keyword evidence="1" id="KW-0805">Transcription regulation</keyword>
<keyword evidence="3" id="KW-0804">Transcription</keyword>
<dbReference type="InterPro" id="IPR009057">
    <property type="entry name" value="Homeodomain-like_sf"/>
</dbReference>
<dbReference type="InterPro" id="IPR050109">
    <property type="entry name" value="HTH-type_TetR-like_transc_reg"/>
</dbReference>
<dbReference type="RefSeq" id="WP_170863268.1">
    <property type="nucleotide sequence ID" value="NZ_BOPD01000043.1"/>
</dbReference>
<evidence type="ECO:0000256" key="4">
    <source>
        <dbReference type="PROSITE-ProRule" id="PRU00335"/>
    </source>
</evidence>
<keyword evidence="2 4" id="KW-0238">DNA-binding</keyword>
<evidence type="ECO:0000313" key="7">
    <source>
        <dbReference type="Proteomes" id="UP000607311"/>
    </source>
</evidence>
<dbReference type="GO" id="GO:0045892">
    <property type="term" value="P:negative regulation of DNA-templated transcription"/>
    <property type="evidence" value="ECO:0007669"/>
    <property type="project" value="InterPro"/>
</dbReference>
<protein>
    <submittedName>
        <fullName evidence="6">TetR family transcriptional regulator</fullName>
    </submittedName>
</protein>
<dbReference type="InterPro" id="IPR036271">
    <property type="entry name" value="Tet_transcr_reg_TetR-rel_C_sf"/>
</dbReference>
<dbReference type="EMBL" id="BOPD01000043">
    <property type="protein sequence ID" value="GIJ36183.1"/>
    <property type="molecule type" value="Genomic_DNA"/>
</dbReference>
<dbReference type="AlphaFoldDB" id="A0A9W5XN48"/>
<dbReference type="Pfam" id="PF02909">
    <property type="entry name" value="TetR_C_1"/>
    <property type="match status" value="1"/>
</dbReference>
<name>A0A9W5XN48_9ACTN</name>
<feature type="DNA-binding region" description="H-T-H motif" evidence="4">
    <location>
        <begin position="42"/>
        <end position="61"/>
    </location>
</feature>
<evidence type="ECO:0000259" key="5">
    <source>
        <dbReference type="PROSITE" id="PS50977"/>
    </source>
</evidence>
<dbReference type="GO" id="GO:0003700">
    <property type="term" value="F:DNA-binding transcription factor activity"/>
    <property type="evidence" value="ECO:0007669"/>
    <property type="project" value="TreeGrafter"/>
</dbReference>
<dbReference type="SUPFAM" id="SSF46689">
    <property type="entry name" value="Homeodomain-like"/>
    <property type="match status" value="1"/>
</dbReference>
<dbReference type="Pfam" id="PF00440">
    <property type="entry name" value="TetR_N"/>
    <property type="match status" value="1"/>
</dbReference>
<dbReference type="InterPro" id="IPR001647">
    <property type="entry name" value="HTH_TetR"/>
</dbReference>
<gene>
    <name evidence="6" type="ORF">Vse01_53310</name>
</gene>
<evidence type="ECO:0000256" key="3">
    <source>
        <dbReference type="ARBA" id="ARBA00023163"/>
    </source>
</evidence>
<dbReference type="GO" id="GO:0000976">
    <property type="term" value="F:transcription cis-regulatory region binding"/>
    <property type="evidence" value="ECO:0007669"/>
    <property type="project" value="TreeGrafter"/>
</dbReference>
<accession>A0A9W5XN48</accession>
<feature type="domain" description="HTH tetR-type" evidence="5">
    <location>
        <begin position="19"/>
        <end position="79"/>
    </location>
</feature>
<comment type="caution">
    <text evidence="6">The sequence shown here is derived from an EMBL/GenBank/DDBJ whole genome shotgun (WGS) entry which is preliminary data.</text>
</comment>
<dbReference type="PRINTS" id="PR00455">
    <property type="entry name" value="HTHTETR"/>
</dbReference>
<organism evidence="6 7">
    <name type="scientific">Micromonospora sediminimaris</name>
    <dbReference type="NCBI Taxonomy" id="547162"/>
    <lineage>
        <taxon>Bacteria</taxon>
        <taxon>Bacillati</taxon>
        <taxon>Actinomycetota</taxon>
        <taxon>Actinomycetes</taxon>
        <taxon>Micromonosporales</taxon>
        <taxon>Micromonosporaceae</taxon>
        <taxon>Micromonospora</taxon>
    </lineage>
</organism>
<evidence type="ECO:0000256" key="2">
    <source>
        <dbReference type="ARBA" id="ARBA00023125"/>
    </source>
</evidence>
<dbReference type="PANTHER" id="PTHR30055">
    <property type="entry name" value="HTH-TYPE TRANSCRIPTIONAL REGULATOR RUTR"/>
    <property type="match status" value="1"/>
</dbReference>
<dbReference type="Gene3D" id="1.10.357.10">
    <property type="entry name" value="Tetracycline Repressor, domain 2"/>
    <property type="match status" value="1"/>
</dbReference>
<sequence>MTDSGAEIPARRGTRTKPALTRQAIVGAALDLVDRAGVDAVTMRSVADRLGTGPASIYRHVTGKDELLELVLDRVLAEVAVPPPHPEDWRGPLIALAREVRRVLLAHNDIAAVAMSGPPVGGNPARIAEALLAILRTAGFPDQVCAWAVDRLSLYVTADALDTARQRVMGHDGPAAAQRRWAQVAQYYRDLPADRFPHTVALRDALFADGPVDRFTLGLELFLDGLAARRNG</sequence>
<dbReference type="PROSITE" id="PS50977">
    <property type="entry name" value="HTH_TETR_2"/>
    <property type="match status" value="1"/>
</dbReference>
<proteinExistence type="predicted"/>
<dbReference type="Proteomes" id="UP000607311">
    <property type="component" value="Unassembled WGS sequence"/>
</dbReference>
<evidence type="ECO:0000256" key="1">
    <source>
        <dbReference type="ARBA" id="ARBA00023015"/>
    </source>
</evidence>
<dbReference type="PANTHER" id="PTHR30055:SF151">
    <property type="entry name" value="TRANSCRIPTIONAL REGULATORY PROTEIN"/>
    <property type="match status" value="1"/>
</dbReference>
<dbReference type="InterPro" id="IPR004111">
    <property type="entry name" value="Repressor_TetR_C"/>
</dbReference>
<keyword evidence="7" id="KW-1185">Reference proteome</keyword>
<evidence type="ECO:0000313" key="6">
    <source>
        <dbReference type="EMBL" id="GIJ36183.1"/>
    </source>
</evidence>